<dbReference type="Proteomes" id="UP000797356">
    <property type="component" value="Chromosome 7"/>
</dbReference>
<protein>
    <submittedName>
        <fullName evidence="2">Putative MLO-like protein 6</fullName>
    </submittedName>
</protein>
<evidence type="ECO:0000313" key="3">
    <source>
        <dbReference type="Proteomes" id="UP000797356"/>
    </source>
</evidence>
<accession>A0A8K0IH76</accession>
<evidence type="ECO:0000313" key="2">
    <source>
        <dbReference type="EMBL" id="KAG1355108.1"/>
    </source>
</evidence>
<keyword evidence="3" id="KW-1185">Reference proteome</keyword>
<reference evidence="2" key="2">
    <citation type="submission" date="2019-07" db="EMBL/GenBank/DDBJ databases">
        <authorList>
            <person name="Yang Y."/>
            <person name="Bocs S."/>
            <person name="Baudouin L."/>
        </authorList>
    </citation>
    <scope>NUCLEOTIDE SEQUENCE</scope>
    <source>
        <tissue evidence="2">Spear leaf of Hainan Tall coconut</tissue>
    </source>
</reference>
<organism evidence="2 3">
    <name type="scientific">Cocos nucifera</name>
    <name type="common">Coconut palm</name>
    <dbReference type="NCBI Taxonomy" id="13894"/>
    <lineage>
        <taxon>Eukaryota</taxon>
        <taxon>Viridiplantae</taxon>
        <taxon>Streptophyta</taxon>
        <taxon>Embryophyta</taxon>
        <taxon>Tracheophyta</taxon>
        <taxon>Spermatophyta</taxon>
        <taxon>Magnoliopsida</taxon>
        <taxon>Liliopsida</taxon>
        <taxon>Arecaceae</taxon>
        <taxon>Arecoideae</taxon>
        <taxon>Cocoseae</taxon>
        <taxon>Attaleinae</taxon>
        <taxon>Cocos</taxon>
    </lineage>
</organism>
<proteinExistence type="predicted"/>
<reference evidence="2" key="1">
    <citation type="journal article" date="2017" name="Gigascience">
        <title>The genome draft of coconut (Cocos nucifera).</title>
        <authorList>
            <person name="Xiao Y."/>
            <person name="Xu P."/>
            <person name="Fan H."/>
            <person name="Baudouin L."/>
            <person name="Xia W."/>
            <person name="Bocs S."/>
            <person name="Xu J."/>
            <person name="Li Q."/>
            <person name="Guo A."/>
            <person name="Zhou L."/>
            <person name="Li J."/>
            <person name="Wu Y."/>
            <person name="Ma Z."/>
            <person name="Armero A."/>
            <person name="Issali A.E."/>
            <person name="Liu N."/>
            <person name="Peng M."/>
            <person name="Yang Y."/>
        </authorList>
    </citation>
    <scope>NUCLEOTIDE SEQUENCE</scope>
    <source>
        <tissue evidence="2">Spear leaf of Hainan Tall coconut</tissue>
    </source>
</reference>
<sequence length="84" mass="9489">MDRLQASPRRYTIDDEQSDLEGTPSPSHHTISVSSFHHMQQGQLDGGREIQELGNISKQQLPHDIDSNLGASISIDFSFDKRQR</sequence>
<dbReference type="AlphaFoldDB" id="A0A8K0IH76"/>
<comment type="caution">
    <text evidence="2">The sequence shown here is derived from an EMBL/GenBank/DDBJ whole genome shotgun (WGS) entry which is preliminary data.</text>
</comment>
<gene>
    <name evidence="2" type="ORF">COCNU_07G012200</name>
</gene>
<evidence type="ECO:0000256" key="1">
    <source>
        <dbReference type="SAM" id="MobiDB-lite"/>
    </source>
</evidence>
<dbReference type="EMBL" id="CM017878">
    <property type="protein sequence ID" value="KAG1355108.1"/>
    <property type="molecule type" value="Genomic_DNA"/>
</dbReference>
<feature type="region of interest" description="Disordered" evidence="1">
    <location>
        <begin position="1"/>
        <end position="31"/>
    </location>
</feature>
<name>A0A8K0IH76_COCNU</name>